<evidence type="ECO:0000313" key="1">
    <source>
        <dbReference type="EMBL" id="PSW91331.1"/>
    </source>
</evidence>
<evidence type="ECO:0000313" key="2">
    <source>
        <dbReference type="Proteomes" id="UP000241190"/>
    </source>
</evidence>
<organism evidence="1 2">
    <name type="scientific">Photobacterium iliopiscarium</name>
    <dbReference type="NCBI Taxonomy" id="56192"/>
    <lineage>
        <taxon>Bacteria</taxon>
        <taxon>Pseudomonadati</taxon>
        <taxon>Pseudomonadota</taxon>
        <taxon>Gammaproteobacteria</taxon>
        <taxon>Vibrionales</taxon>
        <taxon>Vibrionaceae</taxon>
        <taxon>Photobacterium</taxon>
    </lineage>
</organism>
<proteinExistence type="predicted"/>
<name>A0ABX5GMQ5_9GAMM</name>
<reference evidence="1 2" key="1">
    <citation type="submission" date="2018-03" db="EMBL/GenBank/DDBJ databases">
        <title>Whole genome sequencing of Histamine producing bacteria.</title>
        <authorList>
            <person name="Butler K."/>
        </authorList>
    </citation>
    <scope>NUCLEOTIDE SEQUENCE [LARGE SCALE GENOMIC DNA]</scope>
    <source>
        <strain evidence="1 2">ATCC 51761</strain>
    </source>
</reference>
<comment type="caution">
    <text evidence="1">The sequence shown here is derived from an EMBL/GenBank/DDBJ whole genome shotgun (WGS) entry which is preliminary data.</text>
</comment>
<protein>
    <submittedName>
        <fullName evidence="1">Uncharacterized protein</fullName>
    </submittedName>
</protein>
<gene>
    <name evidence="1" type="ORF">C9J52_19290</name>
</gene>
<sequence>MKPVVIRSVDKGIVDCDKKTNFVRRNISFDIQTDKDLNRICLSIVDDGDKPVDRSAFIRSLIRYAIDLPINERIALFDQYNDK</sequence>
<dbReference type="EMBL" id="PYOP01000052">
    <property type="protein sequence ID" value="PSW91331.1"/>
    <property type="molecule type" value="Genomic_DNA"/>
</dbReference>
<accession>A0ABX5GMQ5</accession>
<keyword evidence="2" id="KW-1185">Reference proteome</keyword>
<dbReference type="RefSeq" id="WP_045039059.1">
    <property type="nucleotide sequence ID" value="NZ_JZSR01000111.1"/>
</dbReference>
<dbReference type="Proteomes" id="UP000241190">
    <property type="component" value="Unassembled WGS sequence"/>
</dbReference>